<feature type="signal peptide" evidence="1">
    <location>
        <begin position="1"/>
        <end position="26"/>
    </location>
</feature>
<dbReference type="Proteomes" id="UP000184368">
    <property type="component" value="Unassembled WGS sequence"/>
</dbReference>
<feature type="chain" id="PRO_5012522255" description="Anti-sigma-K factor rskA" evidence="1">
    <location>
        <begin position="27"/>
        <end position="144"/>
    </location>
</feature>
<keyword evidence="3" id="KW-1185">Reference proteome</keyword>
<name>A0A1M5GQ16_9BACT</name>
<evidence type="ECO:0008006" key="4">
    <source>
        <dbReference type="Google" id="ProtNLM"/>
    </source>
</evidence>
<organism evidence="2 3">
    <name type="scientific">Cnuella takakiae</name>
    <dbReference type="NCBI Taxonomy" id="1302690"/>
    <lineage>
        <taxon>Bacteria</taxon>
        <taxon>Pseudomonadati</taxon>
        <taxon>Bacteroidota</taxon>
        <taxon>Chitinophagia</taxon>
        <taxon>Chitinophagales</taxon>
        <taxon>Chitinophagaceae</taxon>
        <taxon>Cnuella</taxon>
    </lineage>
</organism>
<dbReference type="RefSeq" id="WP_173702654.1">
    <property type="nucleotide sequence ID" value="NZ_FQUO01000017.1"/>
</dbReference>
<keyword evidence="1" id="KW-0732">Signal</keyword>
<dbReference type="AlphaFoldDB" id="A0A1M5GQ16"/>
<sequence>MNMRSFTSFRSTTLLLLLVAALGFTACNRKIAFTTSTVVPGADGAVKVKKDNNGNHAIDIEIRNLADPQRLALPQNTYVVWMESNNGLKNLGQLKSETGLLSKARKAEMETVTPYKPTRIFITAESDGNVQTPGNQVVLSTRSF</sequence>
<gene>
    <name evidence="2" type="ORF">SAMN05444008_11712</name>
</gene>
<proteinExistence type="predicted"/>
<protein>
    <recommendedName>
        <fullName evidence="4">Anti-sigma-K factor rskA</fullName>
    </recommendedName>
</protein>
<accession>A0A1M5GQ16</accession>
<reference evidence="2 3" key="1">
    <citation type="submission" date="2016-11" db="EMBL/GenBank/DDBJ databases">
        <authorList>
            <person name="Jaros S."/>
            <person name="Januszkiewicz K."/>
            <person name="Wedrychowicz H."/>
        </authorList>
    </citation>
    <scope>NUCLEOTIDE SEQUENCE [LARGE SCALE GENOMIC DNA]</scope>
    <source>
        <strain evidence="2 3">DSM 26897</strain>
    </source>
</reference>
<dbReference type="PROSITE" id="PS51257">
    <property type="entry name" value="PROKAR_LIPOPROTEIN"/>
    <property type="match status" value="1"/>
</dbReference>
<evidence type="ECO:0000313" key="3">
    <source>
        <dbReference type="Proteomes" id="UP000184368"/>
    </source>
</evidence>
<dbReference type="EMBL" id="FQUO01000017">
    <property type="protein sequence ID" value="SHG05806.1"/>
    <property type="molecule type" value="Genomic_DNA"/>
</dbReference>
<evidence type="ECO:0000313" key="2">
    <source>
        <dbReference type="EMBL" id="SHG05806.1"/>
    </source>
</evidence>
<evidence type="ECO:0000256" key="1">
    <source>
        <dbReference type="SAM" id="SignalP"/>
    </source>
</evidence>